<dbReference type="EMBL" id="CP022317">
    <property type="protein sequence ID" value="ASK67295.1"/>
    <property type="molecule type" value="Genomic_DNA"/>
</dbReference>
<feature type="domain" description="FtsK" evidence="4">
    <location>
        <begin position="237"/>
        <end position="424"/>
    </location>
</feature>
<dbReference type="PROSITE" id="PS50901">
    <property type="entry name" value="FTSK"/>
    <property type="match status" value="1"/>
</dbReference>
<geneLocation type="plasmid" evidence="6">
    <name>unnamed1 sequence</name>
</geneLocation>
<dbReference type="Proteomes" id="UP000198398">
    <property type="component" value="Plasmid unnamed1"/>
</dbReference>
<keyword evidence="5" id="KW-0614">Plasmid</keyword>
<organism evidence="5 6">
    <name type="scientific">Brachybacterium avium</name>
    <dbReference type="NCBI Taxonomy" id="2017485"/>
    <lineage>
        <taxon>Bacteria</taxon>
        <taxon>Bacillati</taxon>
        <taxon>Actinomycetota</taxon>
        <taxon>Actinomycetes</taxon>
        <taxon>Micrococcales</taxon>
        <taxon>Dermabacteraceae</taxon>
        <taxon>Brachybacterium</taxon>
    </lineage>
</organism>
<evidence type="ECO:0000256" key="2">
    <source>
        <dbReference type="ARBA" id="ARBA00022840"/>
    </source>
</evidence>
<dbReference type="InterPro" id="IPR050206">
    <property type="entry name" value="FtsK/SpoIIIE/SftA"/>
</dbReference>
<dbReference type="GO" id="GO:0003677">
    <property type="term" value="F:DNA binding"/>
    <property type="evidence" value="ECO:0007669"/>
    <property type="project" value="InterPro"/>
</dbReference>
<dbReference type="GO" id="GO:0005524">
    <property type="term" value="F:ATP binding"/>
    <property type="evidence" value="ECO:0007669"/>
    <property type="project" value="UniProtKB-UniRule"/>
</dbReference>
<reference evidence="5 6" key="1">
    <citation type="submission" date="2017-07" db="EMBL/GenBank/DDBJ databases">
        <title>Brachybacterium sp. VR2415.</title>
        <authorList>
            <person name="Tak E.J."/>
            <person name="Bae J.-W."/>
        </authorList>
    </citation>
    <scope>NUCLEOTIDE SEQUENCE [LARGE SCALE GENOMIC DNA]</scope>
    <source>
        <strain evidence="5 6">VR2415</strain>
        <plasmid evidence="6">unnamed1 sequence</plasmid>
    </source>
</reference>
<dbReference type="PANTHER" id="PTHR22683:SF41">
    <property type="entry name" value="DNA TRANSLOCASE FTSK"/>
    <property type="match status" value="1"/>
</dbReference>
<accession>A0A220UGT1</accession>
<evidence type="ECO:0000313" key="5">
    <source>
        <dbReference type="EMBL" id="ASK67295.1"/>
    </source>
</evidence>
<keyword evidence="1 3" id="KW-0547">Nucleotide-binding</keyword>
<protein>
    <recommendedName>
        <fullName evidence="4">FtsK domain-containing protein</fullName>
    </recommendedName>
</protein>
<evidence type="ECO:0000256" key="1">
    <source>
        <dbReference type="ARBA" id="ARBA00022741"/>
    </source>
</evidence>
<dbReference type="KEGG" id="brv:CFK39_15740"/>
<keyword evidence="2 3" id="KW-0067">ATP-binding</keyword>
<gene>
    <name evidence="5" type="ORF">CFK39_15740</name>
</gene>
<dbReference type="PANTHER" id="PTHR22683">
    <property type="entry name" value="SPORULATION PROTEIN RELATED"/>
    <property type="match status" value="1"/>
</dbReference>
<sequence>MVGAVACVAPPLAVVGFAQWRGAKRRQLRSDLVEGLVPLMGIGVEVRCSRWAKREYIHPRPGRIEVRYAAASRDWDPKWMQQLTATVEARVGVDYKVEKHQSARKRVYLIPDISEEEITDDSPRAALAYKADVVIRELLGKESSATYSWGEDDSLSSIQVEFPNEIAVKLVSRMKRQSVERVVTGTLPGRWRSSWDIENSTANFRLRTEFPAAVPHPKINVTDENRYLIPSAVTEDGDTVFWDLRSTDPHGLTTGRTGTGKTVVLLGTCMEFAGRNWAVWVADPKRVEFLGIRKWPNVQVVATTVEDQIAMIWDAFELMEHRYRLIETAGADEDDFEPLLVLADEYTEFRSAVNAWWSENKHKGAPSKCPIFNAVGSLARLARKARIHLRFGMQRPDAELLSGEVRDNLGDRHSLGRLSPQGAQMMWEAAYIGTSVPRKIPGRGTATGPDGQPAEAQAYWTPDPRKVARSRKAGDIEILEGLYPTSTTHKRFTYEIEDEDSPTWLDDNDKPTLYTPWAAITQARRVPSPDADQHLTLDELLDDLSSAREAAAGETSAPAPEPREDRHLQLVREDEEPDDYGLVQTVCADRLRPGDLIDVDGDWVVVEEAVADPDEEGMISIAWRSDDDDAGELALTADDMLEVRRMTEESD</sequence>
<name>A0A220UGT1_9MICO</name>
<evidence type="ECO:0000313" key="6">
    <source>
        <dbReference type="Proteomes" id="UP000198398"/>
    </source>
</evidence>
<keyword evidence="6" id="KW-1185">Reference proteome</keyword>
<evidence type="ECO:0000256" key="3">
    <source>
        <dbReference type="PROSITE-ProRule" id="PRU00289"/>
    </source>
</evidence>
<dbReference type="Gene3D" id="3.40.50.300">
    <property type="entry name" value="P-loop containing nucleotide triphosphate hydrolases"/>
    <property type="match status" value="1"/>
</dbReference>
<evidence type="ECO:0000259" key="4">
    <source>
        <dbReference type="PROSITE" id="PS50901"/>
    </source>
</evidence>
<dbReference type="Pfam" id="PF01580">
    <property type="entry name" value="FtsK_SpoIIIE"/>
    <property type="match status" value="1"/>
</dbReference>
<dbReference type="SUPFAM" id="SSF52540">
    <property type="entry name" value="P-loop containing nucleoside triphosphate hydrolases"/>
    <property type="match status" value="1"/>
</dbReference>
<feature type="binding site" evidence="3">
    <location>
        <begin position="255"/>
        <end position="262"/>
    </location>
    <ligand>
        <name>ATP</name>
        <dbReference type="ChEBI" id="CHEBI:30616"/>
    </ligand>
</feature>
<dbReference type="InterPro" id="IPR027417">
    <property type="entry name" value="P-loop_NTPase"/>
</dbReference>
<proteinExistence type="predicted"/>
<dbReference type="AlphaFoldDB" id="A0A220UGT1"/>
<dbReference type="InterPro" id="IPR002543">
    <property type="entry name" value="FtsK_dom"/>
</dbReference>